<evidence type="ECO:0000313" key="8">
    <source>
        <dbReference type="Proteomes" id="UP000034228"/>
    </source>
</evidence>
<proteinExistence type="inferred from homology"/>
<feature type="active site" description="Nucleophile" evidence="5">
    <location>
        <position position="10"/>
    </location>
</feature>
<dbReference type="InterPro" id="IPR017867">
    <property type="entry name" value="Tyr_phospatase_low_mol_wt"/>
</dbReference>
<dbReference type="PRINTS" id="PR00719">
    <property type="entry name" value="LMWPTPASE"/>
</dbReference>
<dbReference type="SUPFAM" id="SSF52788">
    <property type="entry name" value="Phosphotyrosine protein phosphatases I"/>
    <property type="match status" value="1"/>
</dbReference>
<evidence type="ECO:0000256" key="4">
    <source>
        <dbReference type="ARBA" id="ARBA00022912"/>
    </source>
</evidence>
<dbReference type="EC" id="3.1.3.48" evidence="2"/>
<comment type="similarity">
    <text evidence="1">Belongs to the low molecular weight phosphotyrosine protein phosphatase family.</text>
</comment>
<dbReference type="OrthoDB" id="9784339at2"/>
<dbReference type="InterPro" id="IPR036196">
    <property type="entry name" value="Ptyr_pPase_sf"/>
</dbReference>
<keyword evidence="3" id="KW-0378">Hydrolase</keyword>
<reference evidence="7 8" key="1">
    <citation type="submission" date="2015-03" db="EMBL/GenBank/DDBJ databases">
        <title>Draft genome sequences of two protease-producing strains of Arsukibacterium isolated from two cold and alkaline environments.</title>
        <authorList>
            <person name="Lylloff J.E."/>
            <person name="Skov L.B."/>
            <person name="Jepsen M."/>
            <person name="Hallin P.F."/>
            <person name="Sorensen S.J."/>
            <person name="Stougaard P."/>
            <person name="Glaring M.A."/>
        </authorList>
    </citation>
    <scope>NUCLEOTIDE SEQUENCE [LARGE SCALE GENOMIC DNA]</scope>
    <source>
        <strain evidence="7 8">GCM72</strain>
    </source>
</reference>
<accession>A0A0M2VBF5</accession>
<evidence type="ECO:0000256" key="1">
    <source>
        <dbReference type="ARBA" id="ARBA00011063"/>
    </source>
</evidence>
<dbReference type="RefSeq" id="WP_046556360.1">
    <property type="nucleotide sequence ID" value="NZ_LAHO01000003.1"/>
</dbReference>
<feature type="active site" description="Proton donor" evidence="5">
    <location>
        <position position="126"/>
    </location>
</feature>
<sequence>MQPIKILLVCLGNICRSPSAQAVLQHKATLLQLKLDIDSAGTSASHKGERPDSRSIRAGLNRGYHFDGLHSRPVFERDFIDFDLILAMDNDNLAELVRRCPPEYRHKIRLFLEYHPDYPQVTEVPDPYYSGSKGFELVLDLIEQASEQLLQQLKN</sequence>
<dbReference type="PANTHER" id="PTHR11717">
    <property type="entry name" value="LOW MOLECULAR WEIGHT PROTEIN TYROSINE PHOSPHATASE"/>
    <property type="match status" value="1"/>
</dbReference>
<protein>
    <recommendedName>
        <fullName evidence="2">protein-tyrosine-phosphatase</fullName>
        <ecNumber evidence="2">3.1.3.48</ecNumber>
    </recommendedName>
</protein>
<dbReference type="PANTHER" id="PTHR11717:SF7">
    <property type="entry name" value="LOW MOLECULAR WEIGHT PHOSPHOTYROSINE PROTEIN PHOSPHATASE"/>
    <property type="match status" value="1"/>
</dbReference>
<gene>
    <name evidence="7" type="ORF">WG68_03880</name>
</gene>
<dbReference type="PATRIC" id="fig|336831.14.peg.3088"/>
<dbReference type="Proteomes" id="UP000034228">
    <property type="component" value="Unassembled WGS sequence"/>
</dbReference>
<dbReference type="InterPro" id="IPR023485">
    <property type="entry name" value="Ptyr_pPase"/>
</dbReference>
<evidence type="ECO:0000256" key="2">
    <source>
        <dbReference type="ARBA" id="ARBA00013064"/>
    </source>
</evidence>
<dbReference type="InterPro" id="IPR050438">
    <property type="entry name" value="LMW_PTPase"/>
</dbReference>
<dbReference type="AlphaFoldDB" id="A0A0M2VBF5"/>
<organism evidence="7 8">
    <name type="scientific">Arsukibacterium ikkense</name>
    <dbReference type="NCBI Taxonomy" id="336831"/>
    <lineage>
        <taxon>Bacteria</taxon>
        <taxon>Pseudomonadati</taxon>
        <taxon>Pseudomonadota</taxon>
        <taxon>Gammaproteobacteria</taxon>
        <taxon>Chromatiales</taxon>
        <taxon>Chromatiaceae</taxon>
        <taxon>Arsukibacterium</taxon>
    </lineage>
</organism>
<name>A0A0M2VBF5_9GAMM</name>
<dbReference type="Pfam" id="PF01451">
    <property type="entry name" value="LMWPc"/>
    <property type="match status" value="1"/>
</dbReference>
<dbReference type="STRING" id="336831.WG68_03880"/>
<dbReference type="EMBL" id="LAHO01000003">
    <property type="protein sequence ID" value="KKO46468.1"/>
    <property type="molecule type" value="Genomic_DNA"/>
</dbReference>
<evidence type="ECO:0000256" key="3">
    <source>
        <dbReference type="ARBA" id="ARBA00022801"/>
    </source>
</evidence>
<evidence type="ECO:0000259" key="6">
    <source>
        <dbReference type="SMART" id="SM00226"/>
    </source>
</evidence>
<dbReference type="CDD" id="cd16343">
    <property type="entry name" value="LMWPTP"/>
    <property type="match status" value="1"/>
</dbReference>
<keyword evidence="8" id="KW-1185">Reference proteome</keyword>
<evidence type="ECO:0000256" key="5">
    <source>
        <dbReference type="PIRSR" id="PIRSR617867-1"/>
    </source>
</evidence>
<dbReference type="GO" id="GO:0004725">
    <property type="term" value="F:protein tyrosine phosphatase activity"/>
    <property type="evidence" value="ECO:0007669"/>
    <property type="project" value="UniProtKB-EC"/>
</dbReference>
<comment type="caution">
    <text evidence="7">The sequence shown here is derived from an EMBL/GenBank/DDBJ whole genome shotgun (WGS) entry which is preliminary data.</text>
</comment>
<dbReference type="SMART" id="SM00226">
    <property type="entry name" value="LMWPc"/>
    <property type="match status" value="1"/>
</dbReference>
<feature type="domain" description="Phosphotyrosine protein phosphatase I" evidence="6">
    <location>
        <begin position="4"/>
        <end position="152"/>
    </location>
</feature>
<keyword evidence="4" id="KW-0904">Protein phosphatase</keyword>
<feature type="active site" evidence="5">
    <location>
        <position position="16"/>
    </location>
</feature>
<evidence type="ECO:0000313" key="7">
    <source>
        <dbReference type="EMBL" id="KKO46468.1"/>
    </source>
</evidence>
<dbReference type="Gene3D" id="3.40.50.2300">
    <property type="match status" value="1"/>
</dbReference>